<gene>
    <name evidence="3" type="ORF">JHL18_22720</name>
</gene>
<evidence type="ECO:0000256" key="1">
    <source>
        <dbReference type="ARBA" id="ARBA00022801"/>
    </source>
</evidence>
<dbReference type="InterPro" id="IPR005754">
    <property type="entry name" value="Sortase"/>
</dbReference>
<keyword evidence="2" id="KW-0812">Transmembrane</keyword>
<dbReference type="InterPro" id="IPR042002">
    <property type="entry name" value="Sortase_C"/>
</dbReference>
<sequence length="316" mass="35870">MKKNRKTTENSKKSTSNSKHNIWKTLIIVMVFIVGLGIFSYPIITNIIYERAARRVNQDFDTAVTKIEDSVVKDKMDRAHAYNDYLSGIKNSETLKDPYTKEQMHAGVEEYAKMLEVNEQIGHIVIPKIPLNAPIYVGTSEKVLQKGIGHMEGTSLPVGGNYTHTVLTGHRGLPTAKLFTDLDKLEVGDKFYIKNIGGTIAYEIDQIKVVEPTELNDLSIVPGHDYCTLLTCTPYMINSHRLLVRGHRIDYVEAVMEKEITDSKTNNMYRNLFWGTLATLIALLLYILLKHLKTRKRLRAQANIEVVFSEKEKGID</sequence>
<keyword evidence="2" id="KW-0472">Membrane</keyword>
<dbReference type="NCBIfam" id="NF033745">
    <property type="entry name" value="class_C_sortase"/>
    <property type="match status" value="1"/>
</dbReference>
<evidence type="ECO:0000313" key="3">
    <source>
        <dbReference type="EMBL" id="MBK1813436.1"/>
    </source>
</evidence>
<dbReference type="EMBL" id="JAENHN010000064">
    <property type="protein sequence ID" value="MBK1813436.1"/>
    <property type="molecule type" value="Genomic_DNA"/>
</dbReference>
<dbReference type="SUPFAM" id="SSF63817">
    <property type="entry name" value="Sortase"/>
    <property type="match status" value="1"/>
</dbReference>
<dbReference type="Pfam" id="PF04203">
    <property type="entry name" value="Sortase"/>
    <property type="match status" value="1"/>
</dbReference>
<evidence type="ECO:0000256" key="2">
    <source>
        <dbReference type="SAM" id="Phobius"/>
    </source>
</evidence>
<name>A0ABS1EVM6_9CLOT</name>
<protein>
    <submittedName>
        <fullName evidence="3">Class C sortase</fullName>
    </submittedName>
</protein>
<evidence type="ECO:0000313" key="4">
    <source>
        <dbReference type="Proteomes" id="UP000596739"/>
    </source>
</evidence>
<keyword evidence="2" id="KW-1133">Transmembrane helix</keyword>
<keyword evidence="1" id="KW-0378">Hydrolase</keyword>
<comment type="caution">
    <text evidence="3">The sequence shown here is derived from an EMBL/GenBank/DDBJ whole genome shotgun (WGS) entry which is preliminary data.</text>
</comment>
<organism evidence="3 4">
    <name type="scientific">Clostridium yunnanense</name>
    <dbReference type="NCBI Taxonomy" id="2800325"/>
    <lineage>
        <taxon>Bacteria</taxon>
        <taxon>Bacillati</taxon>
        <taxon>Bacillota</taxon>
        <taxon>Clostridia</taxon>
        <taxon>Eubacteriales</taxon>
        <taxon>Clostridiaceae</taxon>
        <taxon>Clostridium</taxon>
    </lineage>
</organism>
<keyword evidence="4" id="KW-1185">Reference proteome</keyword>
<dbReference type="NCBIfam" id="TIGR01076">
    <property type="entry name" value="sortase_fam"/>
    <property type="match status" value="1"/>
</dbReference>
<proteinExistence type="predicted"/>
<reference evidence="4" key="1">
    <citation type="submission" date="2021-01" db="EMBL/GenBank/DDBJ databases">
        <title>Genome public.</title>
        <authorList>
            <person name="Liu C."/>
            <person name="Sun Q."/>
        </authorList>
    </citation>
    <scope>NUCLEOTIDE SEQUENCE [LARGE SCALE GENOMIC DNA]</scope>
    <source>
        <strain evidence="4">YIM B02505</strain>
    </source>
</reference>
<dbReference type="InterPro" id="IPR023365">
    <property type="entry name" value="Sortase_dom-sf"/>
</dbReference>
<dbReference type="CDD" id="cd05827">
    <property type="entry name" value="Sortase_C"/>
    <property type="match status" value="1"/>
</dbReference>
<accession>A0ABS1EVM6</accession>
<dbReference type="Proteomes" id="UP000596739">
    <property type="component" value="Unassembled WGS sequence"/>
</dbReference>
<feature type="transmembrane region" description="Helical" evidence="2">
    <location>
        <begin position="21"/>
        <end position="44"/>
    </location>
</feature>
<feature type="transmembrane region" description="Helical" evidence="2">
    <location>
        <begin position="272"/>
        <end position="289"/>
    </location>
</feature>
<dbReference type="Gene3D" id="2.40.260.10">
    <property type="entry name" value="Sortase"/>
    <property type="match status" value="1"/>
</dbReference>